<dbReference type="CDD" id="cd16913">
    <property type="entry name" value="YkuD_like"/>
    <property type="match status" value="1"/>
</dbReference>
<evidence type="ECO:0000256" key="5">
    <source>
        <dbReference type="ARBA" id="ARBA00022801"/>
    </source>
</evidence>
<evidence type="ECO:0000256" key="7">
    <source>
        <dbReference type="ARBA" id="ARBA00022984"/>
    </source>
</evidence>
<keyword evidence="8 9" id="KW-0961">Cell wall biogenesis/degradation</keyword>
<comment type="similarity">
    <text evidence="2">Belongs to the YkuD family.</text>
</comment>
<dbReference type="GO" id="GO:0008360">
    <property type="term" value="P:regulation of cell shape"/>
    <property type="evidence" value="ECO:0007669"/>
    <property type="project" value="UniProtKB-UniRule"/>
</dbReference>
<dbReference type="GO" id="GO:0016757">
    <property type="term" value="F:glycosyltransferase activity"/>
    <property type="evidence" value="ECO:0007669"/>
    <property type="project" value="UniProtKB-KW"/>
</dbReference>
<evidence type="ECO:0000256" key="1">
    <source>
        <dbReference type="ARBA" id="ARBA00004752"/>
    </source>
</evidence>
<evidence type="ECO:0000256" key="9">
    <source>
        <dbReference type="PROSITE-ProRule" id="PRU01373"/>
    </source>
</evidence>
<evidence type="ECO:0000256" key="10">
    <source>
        <dbReference type="SAM" id="SignalP"/>
    </source>
</evidence>
<feature type="active site" description="Proton donor/acceptor" evidence="9">
    <location>
        <position position="139"/>
    </location>
</feature>
<dbReference type="GO" id="GO:0071972">
    <property type="term" value="F:peptidoglycan L,D-transpeptidase activity"/>
    <property type="evidence" value="ECO:0007669"/>
    <property type="project" value="TreeGrafter"/>
</dbReference>
<dbReference type="RefSeq" id="WP_154447052.1">
    <property type="nucleotide sequence ID" value="NZ_WIND01000010.1"/>
</dbReference>
<dbReference type="Gene3D" id="2.40.440.10">
    <property type="entry name" value="L,D-transpeptidase catalytic domain-like"/>
    <property type="match status" value="1"/>
</dbReference>
<evidence type="ECO:0000256" key="6">
    <source>
        <dbReference type="ARBA" id="ARBA00022960"/>
    </source>
</evidence>
<feature type="chain" id="PRO_5026647652" evidence="10">
    <location>
        <begin position="23"/>
        <end position="179"/>
    </location>
</feature>
<keyword evidence="7 9" id="KW-0573">Peptidoglycan synthesis</keyword>
<dbReference type="GO" id="GO:0071555">
    <property type="term" value="P:cell wall organization"/>
    <property type="evidence" value="ECO:0007669"/>
    <property type="project" value="UniProtKB-UniRule"/>
</dbReference>
<dbReference type="SUPFAM" id="SSF141523">
    <property type="entry name" value="L,D-transpeptidase catalytic domain-like"/>
    <property type="match status" value="1"/>
</dbReference>
<dbReference type="UniPathway" id="UPA00219"/>
<dbReference type="PANTHER" id="PTHR30582">
    <property type="entry name" value="L,D-TRANSPEPTIDASE"/>
    <property type="match status" value="1"/>
</dbReference>
<comment type="pathway">
    <text evidence="1 9">Cell wall biogenesis; peptidoglycan biosynthesis.</text>
</comment>
<dbReference type="PROSITE" id="PS51318">
    <property type="entry name" value="TAT"/>
    <property type="match status" value="1"/>
</dbReference>
<keyword evidence="5" id="KW-0378">Hydrolase</keyword>
<reference evidence="12 13" key="1">
    <citation type="submission" date="2019-10" db="EMBL/GenBank/DDBJ databases">
        <title>Cognatihalovulum marinum gen. nov. sp. nov., a new member of the family Rhodobacteraceae isolated from deep seawater of the Northwest Indian Ocean.</title>
        <authorList>
            <person name="Ruan C."/>
            <person name="Wang J."/>
            <person name="Zheng X."/>
            <person name="Song L."/>
            <person name="Zhu Y."/>
            <person name="Huang Y."/>
            <person name="Lu Z."/>
            <person name="Du W."/>
            <person name="Huang L."/>
            <person name="Dai X."/>
        </authorList>
    </citation>
    <scope>NUCLEOTIDE SEQUENCE [LARGE SCALE GENOMIC DNA]</scope>
    <source>
        <strain evidence="12 13">2CG4</strain>
    </source>
</reference>
<evidence type="ECO:0000313" key="12">
    <source>
        <dbReference type="EMBL" id="MSU90558.1"/>
    </source>
</evidence>
<dbReference type="AlphaFoldDB" id="A0A6L5Z225"/>
<sequence length="179" mass="20189">MPLLRRTFLAGAAASLAAPAIAGTTLSRRVSGLATYRWEDHFDNRVKGCILCDTNARVLYYWAEDNPEPKIFPTSVPLTDELTRRGRTEVTLKRPAPEWRPTPDMLKRTPDLPPYVAPGPENPLGTRALNLSWQYYRIHGTNDVRKIGRRSSNGCIGLFNPQIEWLYDQAQIGTQVVLI</sequence>
<feature type="signal peptide" evidence="10">
    <location>
        <begin position="1"/>
        <end position="22"/>
    </location>
</feature>
<dbReference type="InterPro" id="IPR050979">
    <property type="entry name" value="LD-transpeptidase"/>
</dbReference>
<keyword evidence="4" id="KW-0808">Transferase</keyword>
<dbReference type="Proteomes" id="UP000474957">
    <property type="component" value="Unassembled WGS sequence"/>
</dbReference>
<organism evidence="12 13">
    <name type="scientific">Halovulum marinum</name>
    <dbReference type="NCBI Taxonomy" id="2662447"/>
    <lineage>
        <taxon>Bacteria</taxon>
        <taxon>Pseudomonadati</taxon>
        <taxon>Pseudomonadota</taxon>
        <taxon>Alphaproteobacteria</taxon>
        <taxon>Rhodobacterales</taxon>
        <taxon>Paracoccaceae</taxon>
        <taxon>Halovulum</taxon>
    </lineage>
</organism>
<dbReference type="GO" id="GO:0005576">
    <property type="term" value="C:extracellular region"/>
    <property type="evidence" value="ECO:0007669"/>
    <property type="project" value="TreeGrafter"/>
</dbReference>
<evidence type="ECO:0000313" key="13">
    <source>
        <dbReference type="Proteomes" id="UP000474957"/>
    </source>
</evidence>
<accession>A0A6L5Z225</accession>
<protein>
    <submittedName>
        <fullName evidence="12">L,D-transpeptidase family protein</fullName>
    </submittedName>
</protein>
<dbReference type="GO" id="GO:0018104">
    <property type="term" value="P:peptidoglycan-protein cross-linking"/>
    <property type="evidence" value="ECO:0007669"/>
    <property type="project" value="TreeGrafter"/>
</dbReference>
<dbReference type="EMBL" id="WIND01000010">
    <property type="protein sequence ID" value="MSU90558.1"/>
    <property type="molecule type" value="Genomic_DNA"/>
</dbReference>
<dbReference type="InterPro" id="IPR005490">
    <property type="entry name" value="LD_TPept_cat_dom"/>
</dbReference>
<evidence type="ECO:0000256" key="2">
    <source>
        <dbReference type="ARBA" id="ARBA00005992"/>
    </source>
</evidence>
<evidence type="ECO:0000256" key="8">
    <source>
        <dbReference type="ARBA" id="ARBA00023316"/>
    </source>
</evidence>
<evidence type="ECO:0000256" key="3">
    <source>
        <dbReference type="ARBA" id="ARBA00022676"/>
    </source>
</evidence>
<evidence type="ECO:0000256" key="4">
    <source>
        <dbReference type="ARBA" id="ARBA00022679"/>
    </source>
</evidence>
<dbReference type="Pfam" id="PF03734">
    <property type="entry name" value="YkuD"/>
    <property type="match status" value="1"/>
</dbReference>
<feature type="active site" description="Nucleophile" evidence="9">
    <location>
        <position position="155"/>
    </location>
</feature>
<keyword evidence="3" id="KW-0328">Glycosyltransferase</keyword>
<evidence type="ECO:0000259" key="11">
    <source>
        <dbReference type="PROSITE" id="PS52029"/>
    </source>
</evidence>
<dbReference type="InterPro" id="IPR038063">
    <property type="entry name" value="Transpep_catalytic_dom"/>
</dbReference>
<keyword evidence="10" id="KW-0732">Signal</keyword>
<proteinExistence type="inferred from homology"/>
<comment type="caution">
    <text evidence="12">The sequence shown here is derived from an EMBL/GenBank/DDBJ whole genome shotgun (WGS) entry which is preliminary data.</text>
</comment>
<keyword evidence="6 9" id="KW-0133">Cell shape</keyword>
<feature type="domain" description="L,D-TPase catalytic" evidence="11">
    <location>
        <begin position="48"/>
        <end position="179"/>
    </location>
</feature>
<gene>
    <name evidence="12" type="ORF">GE300_13180</name>
</gene>
<dbReference type="PANTHER" id="PTHR30582:SF24">
    <property type="entry name" value="L,D-TRANSPEPTIDASE ERFK_SRFK-RELATED"/>
    <property type="match status" value="1"/>
</dbReference>
<keyword evidence="13" id="KW-1185">Reference proteome</keyword>
<dbReference type="PROSITE" id="PS52029">
    <property type="entry name" value="LD_TPASE"/>
    <property type="match status" value="1"/>
</dbReference>
<name>A0A6L5Z225_9RHOB</name>
<dbReference type="InterPro" id="IPR006311">
    <property type="entry name" value="TAT_signal"/>
</dbReference>